<evidence type="ECO:0000313" key="3">
    <source>
        <dbReference type="Proteomes" id="UP000199341"/>
    </source>
</evidence>
<keyword evidence="3" id="KW-1185">Reference proteome</keyword>
<dbReference type="AlphaFoldDB" id="A0A1H0NDP2"/>
<dbReference type="EMBL" id="FNIE01000014">
    <property type="protein sequence ID" value="SDO90857.1"/>
    <property type="molecule type" value="Genomic_DNA"/>
</dbReference>
<dbReference type="InterPro" id="IPR014710">
    <property type="entry name" value="RmlC-like_jellyroll"/>
</dbReference>
<dbReference type="SUPFAM" id="SSF51182">
    <property type="entry name" value="RmlC-like cupins"/>
    <property type="match status" value="1"/>
</dbReference>
<dbReference type="OrthoDB" id="9793147at2"/>
<proteinExistence type="predicted"/>
<evidence type="ECO:0000313" key="2">
    <source>
        <dbReference type="EMBL" id="SDO90857.1"/>
    </source>
</evidence>
<evidence type="ECO:0000259" key="1">
    <source>
        <dbReference type="Pfam" id="PF12973"/>
    </source>
</evidence>
<organism evidence="2 3">
    <name type="scientific">Actinacidiphila guanduensis</name>
    <dbReference type="NCBI Taxonomy" id="310781"/>
    <lineage>
        <taxon>Bacteria</taxon>
        <taxon>Bacillati</taxon>
        <taxon>Actinomycetota</taxon>
        <taxon>Actinomycetes</taxon>
        <taxon>Kitasatosporales</taxon>
        <taxon>Streptomycetaceae</taxon>
        <taxon>Actinacidiphila</taxon>
    </lineage>
</organism>
<dbReference type="Proteomes" id="UP000199341">
    <property type="component" value="Unassembled WGS sequence"/>
</dbReference>
<dbReference type="RefSeq" id="WP_093787236.1">
    <property type="nucleotide sequence ID" value="NZ_FNIE01000014.1"/>
</dbReference>
<gene>
    <name evidence="2" type="ORF">SAMN05216259_11433</name>
</gene>
<accession>A0A1H0NDP2</accession>
<dbReference type="InterPro" id="IPR025979">
    <property type="entry name" value="ChrR-like_cupin_dom"/>
</dbReference>
<dbReference type="STRING" id="310781.SAMN05216259_11433"/>
<name>A0A1H0NDP2_9ACTN</name>
<dbReference type="Gene3D" id="2.60.120.10">
    <property type="entry name" value="Jelly Rolls"/>
    <property type="match status" value="1"/>
</dbReference>
<feature type="domain" description="ChrR-like cupin" evidence="1">
    <location>
        <begin position="9"/>
        <end position="104"/>
    </location>
</feature>
<reference evidence="2 3" key="1">
    <citation type="submission" date="2016-10" db="EMBL/GenBank/DDBJ databases">
        <authorList>
            <person name="de Groot N.N."/>
        </authorList>
    </citation>
    <scope>NUCLEOTIDE SEQUENCE [LARGE SCALE GENOMIC DNA]</scope>
    <source>
        <strain evidence="2 3">CGMCC 4.2022</strain>
    </source>
</reference>
<dbReference type="InterPro" id="IPR011051">
    <property type="entry name" value="RmlC_Cupin_sf"/>
</dbReference>
<dbReference type="Pfam" id="PF12973">
    <property type="entry name" value="Cupin_7"/>
    <property type="match status" value="1"/>
</dbReference>
<sequence>MKEEFEFFAVGDVPWRDAEPGVQEKVLSRAPGDPAVLTRLARWAPGRDTTDAGVITHEYVEEVYLLEGELLDVSLGVTFTAGQYASRRPGMRHGPYRTPAGCTMLEIRSRP</sequence>
<protein>
    <submittedName>
        <fullName evidence="2">ChrR Cupin-like domain-containing protein</fullName>
    </submittedName>
</protein>